<proteinExistence type="predicted"/>
<organism evidence="1 2">
    <name type="scientific">Rhodococcus kronopolitis</name>
    <dbReference type="NCBI Taxonomy" id="1460226"/>
    <lineage>
        <taxon>Bacteria</taxon>
        <taxon>Bacillati</taxon>
        <taxon>Actinomycetota</taxon>
        <taxon>Actinomycetes</taxon>
        <taxon>Mycobacteriales</taxon>
        <taxon>Nocardiaceae</taxon>
        <taxon>Rhodococcus</taxon>
    </lineage>
</organism>
<dbReference type="Gene3D" id="3.30.530.20">
    <property type="match status" value="1"/>
</dbReference>
<gene>
    <name evidence="1" type="ORF">ACFO6S_16990</name>
</gene>
<reference evidence="2" key="1">
    <citation type="journal article" date="2019" name="Int. J. Syst. Evol. Microbiol.">
        <title>The Global Catalogue of Microorganisms (GCM) 10K type strain sequencing project: providing services to taxonomists for standard genome sequencing and annotation.</title>
        <authorList>
            <consortium name="The Broad Institute Genomics Platform"/>
            <consortium name="The Broad Institute Genome Sequencing Center for Infectious Disease"/>
            <person name="Wu L."/>
            <person name="Ma J."/>
        </authorList>
    </citation>
    <scope>NUCLEOTIDE SEQUENCE [LARGE SCALE GENOMIC DNA]</scope>
    <source>
        <strain evidence="2">CCUG 54520</strain>
    </source>
</reference>
<keyword evidence="2" id="KW-1185">Reference proteome</keyword>
<name>A0ABV9FW03_9NOCA</name>
<evidence type="ECO:0000313" key="1">
    <source>
        <dbReference type="EMBL" id="MFC4605398.1"/>
    </source>
</evidence>
<dbReference type="SUPFAM" id="SSF55961">
    <property type="entry name" value="Bet v1-like"/>
    <property type="match status" value="1"/>
</dbReference>
<evidence type="ECO:0000313" key="2">
    <source>
        <dbReference type="Proteomes" id="UP001595914"/>
    </source>
</evidence>
<comment type="caution">
    <text evidence="1">The sequence shown here is derived from an EMBL/GenBank/DDBJ whole genome shotgun (WGS) entry which is preliminary data.</text>
</comment>
<dbReference type="Proteomes" id="UP001595914">
    <property type="component" value="Unassembled WGS sequence"/>
</dbReference>
<dbReference type="Pfam" id="PF10604">
    <property type="entry name" value="Polyketide_cyc2"/>
    <property type="match status" value="1"/>
</dbReference>
<sequence>MASDDVETVDRGARRVARSVLVAAPASELFDQLADPRRHGDVDGSGTVVGSVSGPDRLALGDKFSVSMRMYGFPYRITSTVTAFEDGRLIEWRHPFGHRWRWEFDEQAPGQTRVTEVFDYSTARIAKSLELTGFPAKNAEGITETLSTMQSRYR</sequence>
<dbReference type="RefSeq" id="WP_378418960.1">
    <property type="nucleotide sequence ID" value="NZ_JBHSFO010000010.1"/>
</dbReference>
<dbReference type="InterPro" id="IPR019587">
    <property type="entry name" value="Polyketide_cyclase/dehydratase"/>
</dbReference>
<dbReference type="InterPro" id="IPR023393">
    <property type="entry name" value="START-like_dom_sf"/>
</dbReference>
<dbReference type="EMBL" id="JBHSFO010000010">
    <property type="protein sequence ID" value="MFC4605398.1"/>
    <property type="molecule type" value="Genomic_DNA"/>
</dbReference>
<protein>
    <submittedName>
        <fullName evidence="1">SRPBCC family protein</fullName>
    </submittedName>
</protein>
<accession>A0ABV9FW03</accession>